<accession>A0A9X2XPA9</accession>
<sequence length="206" mass="23474">MKKLALLIILGLAGVITWYFWETKPKPNDETPQIKPLAVSQHSDSFNTSVKGALNDYYALTEAFVNWDSSSVTLHANKLKNSIEAVNFNEIKKDTPIYQTAISFIDGTKEQLATISKPGVNLSEKRVSFNQLSDNMYNLMRTIRYDESKIYLQECPMAFNDNEPGIWLSSKEDIRNPYLGLHHPKYKGGMVECGETKDTLDFMQHQ</sequence>
<dbReference type="Pfam" id="PF11827">
    <property type="entry name" value="DUF3347"/>
    <property type="match status" value="1"/>
</dbReference>
<reference evidence="2" key="1">
    <citation type="submission" date="2022-09" db="EMBL/GenBank/DDBJ databases">
        <authorList>
            <person name="Yuan C."/>
            <person name="Ke Z."/>
        </authorList>
    </citation>
    <scope>NUCLEOTIDE SEQUENCE</scope>
    <source>
        <strain evidence="2">LB-8</strain>
    </source>
</reference>
<dbReference type="InterPro" id="IPR021782">
    <property type="entry name" value="DUF3347"/>
</dbReference>
<dbReference type="Proteomes" id="UP001155483">
    <property type="component" value="Unassembled WGS sequence"/>
</dbReference>
<keyword evidence="3" id="KW-1185">Reference proteome</keyword>
<protein>
    <submittedName>
        <fullName evidence="2">DUF3347 domain-containing protein</fullName>
    </submittedName>
</protein>
<dbReference type="EMBL" id="JAOTIF010000015">
    <property type="protein sequence ID" value="MCU7550843.1"/>
    <property type="molecule type" value="Genomic_DNA"/>
</dbReference>
<evidence type="ECO:0000259" key="1">
    <source>
        <dbReference type="Pfam" id="PF11827"/>
    </source>
</evidence>
<gene>
    <name evidence="2" type="ORF">OCK74_17115</name>
</gene>
<dbReference type="RefSeq" id="WP_279298280.1">
    <property type="nucleotide sequence ID" value="NZ_JAOTIF010000015.1"/>
</dbReference>
<name>A0A9X2XPA9_9BACT</name>
<evidence type="ECO:0000313" key="2">
    <source>
        <dbReference type="EMBL" id="MCU7550843.1"/>
    </source>
</evidence>
<organism evidence="2 3">
    <name type="scientific">Paraflavisolibacter caeni</name>
    <dbReference type="NCBI Taxonomy" id="2982496"/>
    <lineage>
        <taxon>Bacteria</taxon>
        <taxon>Pseudomonadati</taxon>
        <taxon>Bacteroidota</taxon>
        <taxon>Chitinophagia</taxon>
        <taxon>Chitinophagales</taxon>
        <taxon>Chitinophagaceae</taxon>
        <taxon>Paraflavisolibacter</taxon>
    </lineage>
</organism>
<proteinExistence type="predicted"/>
<reference evidence="2" key="2">
    <citation type="submission" date="2023-04" db="EMBL/GenBank/DDBJ databases">
        <title>Paracnuella aquatica gen. nov., sp. nov., a member of the family Chitinophagaceae isolated from a hot spring.</title>
        <authorList>
            <person name="Wang C."/>
        </authorList>
    </citation>
    <scope>NUCLEOTIDE SEQUENCE</scope>
    <source>
        <strain evidence="2">LB-8</strain>
    </source>
</reference>
<feature type="domain" description="DUF3347" evidence="1">
    <location>
        <begin position="54"/>
        <end position="143"/>
    </location>
</feature>
<evidence type="ECO:0000313" key="3">
    <source>
        <dbReference type="Proteomes" id="UP001155483"/>
    </source>
</evidence>
<comment type="caution">
    <text evidence="2">The sequence shown here is derived from an EMBL/GenBank/DDBJ whole genome shotgun (WGS) entry which is preliminary data.</text>
</comment>
<dbReference type="AlphaFoldDB" id="A0A9X2XPA9"/>